<evidence type="ECO:0008006" key="4">
    <source>
        <dbReference type="Google" id="ProtNLM"/>
    </source>
</evidence>
<evidence type="ECO:0000256" key="1">
    <source>
        <dbReference type="SAM" id="Phobius"/>
    </source>
</evidence>
<dbReference type="OrthoDB" id="5440at2759"/>
<dbReference type="PANTHER" id="PTHR38436:SF3">
    <property type="entry name" value="CARBOXYMETHYLENEBUTENOLIDASE-RELATED"/>
    <property type="match status" value="1"/>
</dbReference>
<keyword evidence="3" id="KW-1185">Reference proteome</keyword>
<keyword evidence="1" id="KW-0472">Membrane</keyword>
<protein>
    <recommendedName>
        <fullName evidence="4">SnoaL-like domain-containing protein</fullName>
    </recommendedName>
</protein>
<feature type="transmembrane region" description="Helical" evidence="1">
    <location>
        <begin position="581"/>
        <end position="604"/>
    </location>
</feature>
<dbReference type="SUPFAM" id="SSF54427">
    <property type="entry name" value="NTF2-like"/>
    <property type="match status" value="1"/>
</dbReference>
<dbReference type="PANTHER" id="PTHR38436">
    <property type="entry name" value="POLYKETIDE CYCLASE SNOAL-LIKE DOMAIN"/>
    <property type="match status" value="1"/>
</dbReference>
<dbReference type="GO" id="GO:0030638">
    <property type="term" value="P:polyketide metabolic process"/>
    <property type="evidence" value="ECO:0007669"/>
    <property type="project" value="InterPro"/>
</dbReference>
<dbReference type="STRING" id="1507870.A0A1V8SYV0"/>
<gene>
    <name evidence="2" type="ORF">B0A48_10851</name>
</gene>
<keyword evidence="1" id="KW-1133">Transmembrane helix</keyword>
<accession>A0A1V8SYV0</accession>
<dbReference type="Gene3D" id="3.10.450.50">
    <property type="match status" value="1"/>
</dbReference>
<feature type="transmembrane region" description="Helical" evidence="1">
    <location>
        <begin position="97"/>
        <end position="116"/>
    </location>
</feature>
<organism evidence="2 3">
    <name type="scientific">Cryoendolithus antarcticus</name>
    <dbReference type="NCBI Taxonomy" id="1507870"/>
    <lineage>
        <taxon>Eukaryota</taxon>
        <taxon>Fungi</taxon>
        <taxon>Dikarya</taxon>
        <taxon>Ascomycota</taxon>
        <taxon>Pezizomycotina</taxon>
        <taxon>Dothideomycetes</taxon>
        <taxon>Dothideomycetidae</taxon>
        <taxon>Cladosporiales</taxon>
        <taxon>Cladosporiaceae</taxon>
        <taxon>Cryoendolithus</taxon>
    </lineage>
</organism>
<sequence length="1054" mass="115339">MPSTQSAFPQASPYHLQHRKLDSDDTEKDVPQVLVAETSSEEERETLSANRVSYGGVIIDILIAILPLYFVAFAIAGRVRHDTLASSYRNMALMQMAAFNPTIFPILFGLITVRFIKALANYKLEKGATVGSIQHLLGSRSLLSSMTTPLKLGLINCLVPCIVLLWILNPIGGQLSLRVVSVASNYTIAPSQIIYMDRGAQDFIPGTFAGAPSPFVTAVDSAFNTALFSPSSSKNGTQDVFGNLQIPMIEPLIANQQATDLDGWYTTVGRNLTKVEAALFDAMDAPTSNSFVPVYSSLYGLPWIRNDTSTFEQPQGANTTLSKGEKIKLDLFGPDVVNTKSTFNIETSYMHLDCSLDAVMIDNKNLTEENYESAMKTSWSNVTDTVTNGQGLTIRYDNSHSMNSTRPRLIGLESWLPVYEGYTIHPGLQLSLSQAWCNISTTYVEAEVYCSTNDNSEDYQGYVNTLAKTFFGMFVSATGNASHGATSLTPLEAFFWNPTSPFWQADNANGDAALPLYKLGSELFSQRLTQLVNTYWLSGADPYTMTGGINLEEQERGIGYTLADKTTGQMSIEKRVLSCHVIFMVLLMVISIALCAAGAATAYLNATRRGPDVLDDFVNSLRHSPYVHVDQGPTMEDGEAKARRLRAIMGSIGEATTSLPATKIEAITDGISLIHPLSRKGTGPGISLLVSESGITDDTQLRIENGIPSATMKWAEEGYCVMEILPGAWSSDEDPLSRAVNALEQATTCQPKEKIGIVCYDYDIWNRAVPSAAKLPTLAGIVLYTTSSNLESLAPSPIAIAIHAAGAPVSPSTERRKREKVYSYATTTSYLFATPFHPKFSYADEAVSHSRSLTFLKKVMDGPYFGLEAIWDEHTMYEFAERSVEKTMATMVQEPYVNHLPTLTGGIGRENLTAFYRDHFIFSNPADTELELISRTVGIDRVVDEFIFKFTHDTIVDWLFPGIPPTGHKVAIPMMAVVNIRGDRLYHEHISWDQATALAQLGLLPTHPAYSQVVAKNGANGATNGHANLKLPIAGVATAEKMRDKNSVPSNLMF</sequence>
<name>A0A1V8SYV0_9PEZI</name>
<keyword evidence="1" id="KW-0812">Transmembrane</keyword>
<feature type="transmembrane region" description="Helical" evidence="1">
    <location>
        <begin position="54"/>
        <end position="76"/>
    </location>
</feature>
<dbReference type="InterPro" id="IPR009959">
    <property type="entry name" value="Cyclase_SnoaL-like"/>
</dbReference>
<dbReference type="EMBL" id="NAJO01000022">
    <property type="protein sequence ID" value="OQO04240.1"/>
    <property type="molecule type" value="Genomic_DNA"/>
</dbReference>
<dbReference type="InterPro" id="IPR032710">
    <property type="entry name" value="NTF2-like_dom_sf"/>
</dbReference>
<evidence type="ECO:0000313" key="2">
    <source>
        <dbReference type="EMBL" id="OQO04240.1"/>
    </source>
</evidence>
<dbReference type="Proteomes" id="UP000192596">
    <property type="component" value="Unassembled WGS sequence"/>
</dbReference>
<reference evidence="3" key="1">
    <citation type="submission" date="2017-03" db="EMBL/GenBank/DDBJ databases">
        <title>Genomes of endolithic fungi from Antarctica.</title>
        <authorList>
            <person name="Coleine C."/>
            <person name="Masonjones S."/>
            <person name="Stajich J.E."/>
        </authorList>
    </citation>
    <scope>NUCLEOTIDE SEQUENCE [LARGE SCALE GENOMIC DNA]</scope>
    <source>
        <strain evidence="3">CCFEE 5527</strain>
    </source>
</reference>
<comment type="caution">
    <text evidence="2">The sequence shown here is derived from an EMBL/GenBank/DDBJ whole genome shotgun (WGS) entry which is preliminary data.</text>
</comment>
<dbReference type="AlphaFoldDB" id="A0A1V8SYV0"/>
<proteinExistence type="predicted"/>
<evidence type="ECO:0000313" key="3">
    <source>
        <dbReference type="Proteomes" id="UP000192596"/>
    </source>
</evidence>
<dbReference type="InParanoid" id="A0A1V8SYV0"/>